<gene>
    <name evidence="13" type="ordered locus">Dde_1318</name>
</gene>
<evidence type="ECO:0000256" key="8">
    <source>
        <dbReference type="ARBA" id="ARBA00031985"/>
    </source>
</evidence>
<dbReference type="InterPro" id="IPR023406">
    <property type="entry name" value="Topo_IA_AS"/>
</dbReference>
<evidence type="ECO:0000313" key="14">
    <source>
        <dbReference type="Proteomes" id="UP000002710"/>
    </source>
</evidence>
<feature type="region of interest" description="Disordered" evidence="11">
    <location>
        <begin position="759"/>
        <end position="805"/>
    </location>
</feature>
<dbReference type="Pfam" id="PF13342">
    <property type="entry name" value="Toprim_Crpt"/>
    <property type="match status" value="1"/>
</dbReference>
<dbReference type="CDD" id="cd03362">
    <property type="entry name" value="TOPRIM_TopoIA_TopoIII"/>
    <property type="match status" value="1"/>
</dbReference>
<dbReference type="PROSITE" id="PS52039">
    <property type="entry name" value="TOPO_IA_2"/>
    <property type="match status" value="1"/>
</dbReference>
<proteinExistence type="inferred from homology"/>
<dbReference type="PANTHER" id="PTHR11390:SF21">
    <property type="entry name" value="DNA TOPOISOMERASE 3-ALPHA"/>
    <property type="match status" value="1"/>
</dbReference>
<evidence type="ECO:0000256" key="7">
    <source>
        <dbReference type="ARBA" id="ARBA00030003"/>
    </source>
</evidence>
<dbReference type="Gene3D" id="1.10.460.10">
    <property type="entry name" value="Topoisomerase I, domain 2"/>
    <property type="match status" value="2"/>
</dbReference>
<dbReference type="InterPro" id="IPR013497">
    <property type="entry name" value="Topo_IA_cen"/>
</dbReference>
<dbReference type="EC" id="5.6.2.1" evidence="3"/>
<dbReference type="GO" id="GO:0006281">
    <property type="term" value="P:DNA repair"/>
    <property type="evidence" value="ECO:0007669"/>
    <property type="project" value="TreeGrafter"/>
</dbReference>
<dbReference type="SMART" id="SM00436">
    <property type="entry name" value="TOP1Bc"/>
    <property type="match status" value="1"/>
</dbReference>
<keyword evidence="6 13" id="KW-0413">Isomerase</keyword>
<dbReference type="GO" id="GO:0043597">
    <property type="term" value="C:cytoplasmic replication fork"/>
    <property type="evidence" value="ECO:0007669"/>
    <property type="project" value="TreeGrafter"/>
</dbReference>
<dbReference type="InterPro" id="IPR013825">
    <property type="entry name" value="Topo_IA_cen_sub2"/>
</dbReference>
<evidence type="ECO:0000313" key="13">
    <source>
        <dbReference type="EMBL" id="ABB38119.1"/>
    </source>
</evidence>
<keyword evidence="4" id="KW-0799">Topoisomerase</keyword>
<reference evidence="13 14" key="1">
    <citation type="journal article" date="2011" name="J. Bacteriol.">
        <title>Complete genome sequence and updated annotation of Desulfovibrio alaskensis G20.</title>
        <authorList>
            <person name="Hauser L.J."/>
            <person name="Land M.L."/>
            <person name="Brown S.D."/>
            <person name="Larimer F."/>
            <person name="Keller K.L."/>
            <person name="Rapp-Giles B.J."/>
            <person name="Price M.N."/>
            <person name="Lin M."/>
            <person name="Bruce D.C."/>
            <person name="Detter J.C."/>
            <person name="Tapia R."/>
            <person name="Han C.S."/>
            <person name="Goodwin L.A."/>
            <person name="Cheng J.F."/>
            <person name="Pitluck S."/>
            <person name="Copeland A."/>
            <person name="Lucas S."/>
            <person name="Nolan M."/>
            <person name="Lapidus A.L."/>
            <person name="Palumbo A.V."/>
            <person name="Wall J.D."/>
        </authorList>
    </citation>
    <scope>NUCLEOTIDE SEQUENCE [LARGE SCALE GENOMIC DNA]</scope>
    <source>
        <strain evidence="14">ATCC BAA 1058 / DSM 17464 / G20</strain>
    </source>
</reference>
<name>Q312M7_OLEA2</name>
<comment type="similarity">
    <text evidence="2">Belongs to the type IA topoisomerase family.</text>
</comment>
<dbReference type="InterPro" id="IPR003601">
    <property type="entry name" value="Topo_IA_2"/>
</dbReference>
<organism evidence="13 14">
    <name type="scientific">Oleidesulfovibrio alaskensis (strain ATCC BAA-1058 / DSM 17464 / G20)</name>
    <name type="common">Desulfovibrio alaskensis</name>
    <dbReference type="NCBI Taxonomy" id="207559"/>
    <lineage>
        <taxon>Bacteria</taxon>
        <taxon>Pseudomonadati</taxon>
        <taxon>Thermodesulfobacteriota</taxon>
        <taxon>Desulfovibrionia</taxon>
        <taxon>Desulfovibrionales</taxon>
        <taxon>Desulfovibrionaceae</taxon>
        <taxon>Oleidesulfovibrio</taxon>
    </lineage>
</organism>
<dbReference type="PRINTS" id="PR00417">
    <property type="entry name" value="PRTPISMRASEI"/>
</dbReference>
<dbReference type="Gene3D" id="1.10.290.10">
    <property type="entry name" value="Topoisomerase I, domain 4"/>
    <property type="match status" value="1"/>
</dbReference>
<dbReference type="Pfam" id="PF01751">
    <property type="entry name" value="Toprim"/>
    <property type="match status" value="1"/>
</dbReference>
<dbReference type="InterPro" id="IPR006171">
    <property type="entry name" value="TOPRIM_dom"/>
</dbReference>
<dbReference type="InterPro" id="IPR025589">
    <property type="entry name" value="Toprim_C_rpt"/>
</dbReference>
<evidence type="ECO:0000256" key="1">
    <source>
        <dbReference type="ARBA" id="ARBA00000213"/>
    </source>
</evidence>
<dbReference type="STRING" id="207559.Dde_1318"/>
<dbReference type="RefSeq" id="WP_011367300.1">
    <property type="nucleotide sequence ID" value="NC_007519.1"/>
</dbReference>
<sequence>MSKILIIAEKPSVAREIAPLVGAVSRRDGFLEGPTHIVSWAVGHLVNIAEPEEQDEAWGGRWALEQLPMIPRQFRLTVLPEARRQYETVRQLMHRDDVAHVVNATDAGREGELIFRRIQLHAGCTKPVQRMWANDMTEEGLRRSLGNLLEDAAKRNLGLAAFARAEADWLIGMNLSRLFTLKAGSLISVGRVQTPVLKLICDRRAEIEHFVPSDFWTVEARFGRSAPCNAGGAAAAAGSAAPVCLSAGAADAQGAEKHPPQAAAATAGQASCPPDENADARGTGTETPADDVFSAVWHLPPDFKETRLERQDDAEAVIGRCQGGTGVVDATENRKGSQKPPLPFDLTTLQREANSRFGYSAKETLAIAQALYEQRKLITYPRTDSRYLTRDLFKEILKHFRAVYHLYPQETVPAVERVKAGCKFDCVNDKKVTDHHAIIPTAAKGRPDALSAEERNVYDMVCRRFVAAFSAPASFMSSTVRVLSGEDVFVARGKVFKDIGWLAVEPWRTAEDNPLPALRKGTRLHVHEVSAVRRQTKAPAHFTDASLLAAMETAGRLVDDEELRNAMKERGLGTPATRAQIIETLLARGYVEKKGKRLIATDSGMQAAALVSSMLPDMASAELTGLWEKKLKDIEAGNNTYPLFMQEIRTMLAQSVESIKPRNVKNILVETAARLASRELDGKCPLCGAEVEERDKGFGCSRWKRADGGCPFMIWRTFMGTQIDAGMVRELLETGCTSQELQLTSRGGNTFSARLRLEQGRVRPDLPEKHARASGGAAPSAGVDMHDPAENPFFADENPFPPEMP</sequence>
<dbReference type="InterPro" id="IPR003602">
    <property type="entry name" value="Topo_IA_DNA-bd_dom"/>
</dbReference>
<evidence type="ECO:0000256" key="6">
    <source>
        <dbReference type="ARBA" id="ARBA00023235"/>
    </source>
</evidence>
<dbReference type="InterPro" id="IPR023405">
    <property type="entry name" value="Topo_IA_core_domain"/>
</dbReference>
<feature type="region of interest" description="Disordered" evidence="11">
    <location>
        <begin position="255"/>
        <end position="290"/>
    </location>
</feature>
<dbReference type="InterPro" id="IPR013826">
    <property type="entry name" value="Topo_IA_cen_sub3"/>
</dbReference>
<evidence type="ECO:0000256" key="5">
    <source>
        <dbReference type="ARBA" id="ARBA00023125"/>
    </source>
</evidence>
<evidence type="ECO:0000256" key="10">
    <source>
        <dbReference type="ARBA" id="ARBA00032877"/>
    </source>
</evidence>
<feature type="compositionally biased region" description="Basic and acidic residues" evidence="11">
    <location>
        <begin position="759"/>
        <end position="771"/>
    </location>
</feature>
<feature type="compositionally biased region" description="Low complexity" evidence="11">
    <location>
        <begin position="260"/>
        <end position="274"/>
    </location>
</feature>
<dbReference type="SMART" id="SM00493">
    <property type="entry name" value="TOPRIM"/>
    <property type="match status" value="1"/>
</dbReference>
<dbReference type="PANTHER" id="PTHR11390">
    <property type="entry name" value="PROKARYOTIC DNA TOPOISOMERASE"/>
    <property type="match status" value="1"/>
</dbReference>
<dbReference type="AlphaFoldDB" id="Q312M7"/>
<dbReference type="CDD" id="cd00186">
    <property type="entry name" value="TOP1Ac"/>
    <property type="match status" value="1"/>
</dbReference>
<evidence type="ECO:0000256" key="9">
    <source>
        <dbReference type="ARBA" id="ARBA00032235"/>
    </source>
</evidence>
<comment type="catalytic activity">
    <reaction evidence="1">
        <text>ATP-independent breakage of single-stranded DNA, followed by passage and rejoining.</text>
        <dbReference type="EC" id="5.6.2.1"/>
    </reaction>
</comment>
<dbReference type="InterPro" id="IPR000380">
    <property type="entry name" value="Topo_IA"/>
</dbReference>
<dbReference type="Gene3D" id="2.70.20.10">
    <property type="entry name" value="Topoisomerase I, domain 3"/>
    <property type="match status" value="2"/>
</dbReference>
<dbReference type="KEGG" id="dde:Dde_1318"/>
<evidence type="ECO:0000256" key="2">
    <source>
        <dbReference type="ARBA" id="ARBA00009446"/>
    </source>
</evidence>
<evidence type="ECO:0000259" key="12">
    <source>
        <dbReference type="PROSITE" id="PS52039"/>
    </source>
</evidence>
<dbReference type="EMBL" id="CP000112">
    <property type="protein sequence ID" value="ABB38119.1"/>
    <property type="molecule type" value="Genomic_DNA"/>
</dbReference>
<dbReference type="eggNOG" id="COG0550">
    <property type="taxonomic scope" value="Bacteria"/>
</dbReference>
<dbReference type="GO" id="GO:0006310">
    <property type="term" value="P:DNA recombination"/>
    <property type="evidence" value="ECO:0007669"/>
    <property type="project" value="TreeGrafter"/>
</dbReference>
<dbReference type="InterPro" id="IPR013824">
    <property type="entry name" value="Topo_IA_cen_sub1"/>
</dbReference>
<dbReference type="Gene3D" id="3.40.50.140">
    <property type="match status" value="1"/>
</dbReference>
<evidence type="ECO:0000256" key="3">
    <source>
        <dbReference type="ARBA" id="ARBA00012891"/>
    </source>
</evidence>
<dbReference type="GO" id="GO:0003677">
    <property type="term" value="F:DNA binding"/>
    <property type="evidence" value="ECO:0007669"/>
    <property type="project" value="UniProtKB-KW"/>
</dbReference>
<dbReference type="SMART" id="SM00437">
    <property type="entry name" value="TOP1Ac"/>
    <property type="match status" value="1"/>
</dbReference>
<dbReference type="PROSITE" id="PS00396">
    <property type="entry name" value="TOPO_IA_1"/>
    <property type="match status" value="1"/>
</dbReference>
<dbReference type="Proteomes" id="UP000002710">
    <property type="component" value="Chromosome"/>
</dbReference>
<dbReference type="InterPro" id="IPR034144">
    <property type="entry name" value="TOPRIM_TopoIII"/>
</dbReference>
<keyword evidence="14" id="KW-1185">Reference proteome</keyword>
<protein>
    <recommendedName>
        <fullName evidence="3">DNA topoisomerase</fullName>
        <ecNumber evidence="3">5.6.2.1</ecNumber>
    </recommendedName>
    <alternativeName>
        <fullName evidence="10">Omega-protein</fullName>
    </alternativeName>
    <alternativeName>
        <fullName evidence="9">Relaxing enzyme</fullName>
    </alternativeName>
    <alternativeName>
        <fullName evidence="7">Swivelase</fullName>
    </alternativeName>
    <alternativeName>
        <fullName evidence="8">Untwisting enzyme</fullName>
    </alternativeName>
</protein>
<dbReference type="Pfam" id="PF01131">
    <property type="entry name" value="Topoisom_bac"/>
    <property type="match status" value="2"/>
</dbReference>
<keyword evidence="5" id="KW-0238">DNA-binding</keyword>
<dbReference type="GO" id="GO:0006265">
    <property type="term" value="P:DNA topological change"/>
    <property type="evidence" value="ECO:0007669"/>
    <property type="project" value="InterPro"/>
</dbReference>
<evidence type="ECO:0000256" key="4">
    <source>
        <dbReference type="ARBA" id="ARBA00023029"/>
    </source>
</evidence>
<dbReference type="SUPFAM" id="SSF56712">
    <property type="entry name" value="Prokaryotic type I DNA topoisomerase"/>
    <property type="match status" value="1"/>
</dbReference>
<accession>Q312M7</accession>
<dbReference type="HOGENOM" id="CLU_002929_5_2_7"/>
<dbReference type="GO" id="GO:0003917">
    <property type="term" value="F:DNA topoisomerase type I (single strand cut, ATP-independent) activity"/>
    <property type="evidence" value="ECO:0007669"/>
    <property type="project" value="UniProtKB-EC"/>
</dbReference>
<evidence type="ECO:0000256" key="11">
    <source>
        <dbReference type="SAM" id="MobiDB-lite"/>
    </source>
</evidence>
<feature type="domain" description="Topo IA-type catalytic" evidence="12">
    <location>
        <begin position="154"/>
        <end position="656"/>
    </location>
</feature>
<feature type="compositionally biased region" description="Low complexity" evidence="11">
    <location>
        <begin position="773"/>
        <end position="782"/>
    </location>
</feature>